<sequence>MIAGGAAHCAYGIGALRGTTLAPKAQWDTLTPDFDATVRALPRAGFDCVALVFYAFMDDTRSTSFHYNYSTAGEPVSADPTSIVRAIERIHGAGMCVILKPHIALETRQWRGYVEPSDAFMDAYRSWVLGWVDVAERTRVEAVAIGSEWKRVEADGPAWRRIIREARSRYRGWITYGVNFDSYQSLPFHNALDFVSIDAYFEVAPPPPAWPAAAVRHPYATVLAGWTRVAGEMDAWRAAAVPTLPVCFLEAGVRSVVGAASYPWQSQPPSDGRTDAADPEGQADFYAAMFAAFRPYTWWRGQFQWEWLWGDAARRSGGAAGTGYTVQGKPAEATLTRLLRGKTERALPLAPANQGAGGARPLRLSYPKTPL</sequence>
<dbReference type="InterPro" id="IPR017853">
    <property type="entry name" value="GH"/>
</dbReference>
<keyword evidence="3" id="KW-1185">Reference proteome</keyword>
<dbReference type="InterPro" id="IPR055151">
    <property type="entry name" value="GH113"/>
</dbReference>
<protein>
    <recommendedName>
        <fullName evidence="4">Glycoside hydrolase family 5 domain-containing protein</fullName>
    </recommendedName>
</protein>
<feature type="region of interest" description="Disordered" evidence="1">
    <location>
        <begin position="346"/>
        <end position="371"/>
    </location>
</feature>
<dbReference type="CDD" id="cd19608">
    <property type="entry name" value="GH113_mannanase-like"/>
    <property type="match status" value="1"/>
</dbReference>
<dbReference type="AlphaFoldDB" id="A0A1X6NNG4"/>
<evidence type="ECO:0000313" key="3">
    <source>
        <dbReference type="Proteomes" id="UP000218209"/>
    </source>
</evidence>
<evidence type="ECO:0008006" key="4">
    <source>
        <dbReference type="Google" id="ProtNLM"/>
    </source>
</evidence>
<evidence type="ECO:0000313" key="2">
    <source>
        <dbReference type="EMBL" id="OSX70128.1"/>
    </source>
</evidence>
<evidence type="ECO:0000256" key="1">
    <source>
        <dbReference type="SAM" id="MobiDB-lite"/>
    </source>
</evidence>
<dbReference type="Pfam" id="PF22612">
    <property type="entry name" value="GH113"/>
    <property type="match status" value="1"/>
</dbReference>
<proteinExistence type="predicted"/>
<dbReference type="EMBL" id="KV919308">
    <property type="protein sequence ID" value="OSX70128.1"/>
    <property type="molecule type" value="Genomic_DNA"/>
</dbReference>
<dbReference type="SUPFAM" id="SSF51445">
    <property type="entry name" value="(Trans)glycosidases"/>
    <property type="match status" value="1"/>
</dbReference>
<accession>A0A1X6NNG4</accession>
<organism evidence="2 3">
    <name type="scientific">Porphyra umbilicalis</name>
    <name type="common">Purple laver</name>
    <name type="synonym">Red alga</name>
    <dbReference type="NCBI Taxonomy" id="2786"/>
    <lineage>
        <taxon>Eukaryota</taxon>
        <taxon>Rhodophyta</taxon>
        <taxon>Bangiophyceae</taxon>
        <taxon>Bangiales</taxon>
        <taxon>Bangiaceae</taxon>
        <taxon>Porphyra</taxon>
    </lineage>
</organism>
<reference evidence="2 3" key="1">
    <citation type="submission" date="2017-03" db="EMBL/GenBank/DDBJ databases">
        <title>WGS assembly of Porphyra umbilicalis.</title>
        <authorList>
            <person name="Brawley S.H."/>
            <person name="Blouin N.A."/>
            <person name="Ficko-Blean E."/>
            <person name="Wheeler G.L."/>
            <person name="Lohr M."/>
            <person name="Goodson H.V."/>
            <person name="Jenkins J.W."/>
            <person name="Blaby-Haas C.E."/>
            <person name="Helliwell K.E."/>
            <person name="Chan C."/>
            <person name="Marriage T."/>
            <person name="Bhattacharya D."/>
            <person name="Klein A.S."/>
            <person name="Badis Y."/>
            <person name="Brodie J."/>
            <person name="Cao Y."/>
            <person name="Collen J."/>
            <person name="Dittami S.M."/>
            <person name="Gachon C.M."/>
            <person name="Green B.R."/>
            <person name="Karpowicz S."/>
            <person name="Kim J.W."/>
            <person name="Kudahl U."/>
            <person name="Lin S."/>
            <person name="Michel G."/>
            <person name="Mittag M."/>
            <person name="Olson B.J."/>
            <person name="Pangilinan J."/>
            <person name="Peng Y."/>
            <person name="Qiu H."/>
            <person name="Shu S."/>
            <person name="Singer J.T."/>
            <person name="Smith A.G."/>
            <person name="Sprecher B.N."/>
            <person name="Wagner V."/>
            <person name="Wang W."/>
            <person name="Wang Z.-Y."/>
            <person name="Yan J."/>
            <person name="Yarish C."/>
            <person name="Zoeuner-Riek S."/>
            <person name="Zhuang Y."/>
            <person name="Zou Y."/>
            <person name="Lindquist E.A."/>
            <person name="Grimwood J."/>
            <person name="Barry K."/>
            <person name="Rokhsar D.S."/>
            <person name="Schmutz J."/>
            <person name="Stiller J.W."/>
            <person name="Grossman A.R."/>
            <person name="Prochnik S.E."/>
        </authorList>
    </citation>
    <scope>NUCLEOTIDE SEQUENCE [LARGE SCALE GENOMIC DNA]</scope>
    <source>
        <strain evidence="2">4086291</strain>
    </source>
</reference>
<name>A0A1X6NNG4_PORUM</name>
<gene>
    <name evidence="2" type="ORF">BU14_0891s0003</name>
</gene>
<dbReference type="OrthoDB" id="10035790at2759"/>
<dbReference type="Proteomes" id="UP000218209">
    <property type="component" value="Unassembled WGS sequence"/>
</dbReference>
<dbReference type="Gene3D" id="3.20.20.80">
    <property type="entry name" value="Glycosidases"/>
    <property type="match status" value="1"/>
</dbReference>